<dbReference type="InterPro" id="IPR034907">
    <property type="entry name" value="NDK-like_dom"/>
</dbReference>
<organism evidence="8 9">
    <name type="scientific">Candidatus Roizmanbacteria bacterium RIFCSPHIGHO2_01_FULL_39_24</name>
    <dbReference type="NCBI Taxonomy" id="1802032"/>
    <lineage>
        <taxon>Bacteria</taxon>
        <taxon>Candidatus Roizmaniibacteriota</taxon>
    </lineage>
</organism>
<keyword evidence="4" id="KW-0808">Transferase</keyword>
<dbReference type="PANTHER" id="PTHR11349">
    <property type="entry name" value="NUCLEOSIDE DIPHOSPHATE KINASE"/>
    <property type="match status" value="1"/>
</dbReference>
<dbReference type="PROSITE" id="PS51374">
    <property type="entry name" value="NDPK_LIKE"/>
    <property type="match status" value="1"/>
</dbReference>
<reference evidence="8 9" key="1">
    <citation type="journal article" date="2016" name="Nat. Commun.">
        <title>Thousands of microbial genomes shed light on interconnected biogeochemical processes in an aquifer system.</title>
        <authorList>
            <person name="Anantharaman K."/>
            <person name="Brown C.T."/>
            <person name="Hug L.A."/>
            <person name="Sharon I."/>
            <person name="Castelle C.J."/>
            <person name="Probst A.J."/>
            <person name="Thomas B.C."/>
            <person name="Singh A."/>
            <person name="Wilkins M.J."/>
            <person name="Karaoz U."/>
            <person name="Brodie E.L."/>
            <person name="Williams K.H."/>
            <person name="Hubbard S.S."/>
            <person name="Banfield J.F."/>
        </authorList>
    </citation>
    <scope>NUCLEOTIDE SEQUENCE [LARGE SCALE GENOMIC DNA]</scope>
</reference>
<name>A0A1F7GKL4_9BACT</name>
<dbReference type="EMBL" id="MFZH01000018">
    <property type="protein sequence ID" value="OGK19102.1"/>
    <property type="molecule type" value="Genomic_DNA"/>
</dbReference>
<accession>A0A1F7GKL4</accession>
<dbReference type="Gene3D" id="3.30.70.141">
    <property type="entry name" value="Nucleoside diphosphate kinase-like domain"/>
    <property type="match status" value="1"/>
</dbReference>
<sequence>MKEQTLVILKPDAVARGLIGEITARFEKVGLKLVAAKLVHANRELADKHYPVTRDEFIRGMGNKTVENYQKLGVDLRKELGSDDPLEIGKMIREWLADMITSGPVFAFVLEGPHAIELVRKICGHTLPLMANPGTIRGDFSFDSSYLANTAKRPIKNLIHASGTEEEAAYEIPLWFSKEEIVSYPRVEEAVME</sequence>
<evidence type="ECO:0000256" key="4">
    <source>
        <dbReference type="ARBA" id="ARBA00022679"/>
    </source>
</evidence>
<dbReference type="CDD" id="cd04413">
    <property type="entry name" value="NDPk_I"/>
    <property type="match status" value="1"/>
</dbReference>
<dbReference type="EC" id="2.7.4.6" evidence="3"/>
<keyword evidence="5 8" id="KW-0418">Kinase</keyword>
<evidence type="ECO:0000256" key="1">
    <source>
        <dbReference type="ARBA" id="ARBA00001946"/>
    </source>
</evidence>
<evidence type="ECO:0000313" key="8">
    <source>
        <dbReference type="EMBL" id="OGK19102.1"/>
    </source>
</evidence>
<dbReference type="SMART" id="SM00562">
    <property type="entry name" value="NDK"/>
    <property type="match status" value="1"/>
</dbReference>
<comment type="cofactor">
    <cofactor evidence="1">
        <name>Mg(2+)</name>
        <dbReference type="ChEBI" id="CHEBI:18420"/>
    </cofactor>
</comment>
<evidence type="ECO:0000313" key="9">
    <source>
        <dbReference type="Proteomes" id="UP000176850"/>
    </source>
</evidence>
<dbReference type="GO" id="GO:0004550">
    <property type="term" value="F:nucleoside diphosphate kinase activity"/>
    <property type="evidence" value="ECO:0007669"/>
    <property type="project" value="UniProtKB-EC"/>
</dbReference>
<evidence type="ECO:0000256" key="5">
    <source>
        <dbReference type="ARBA" id="ARBA00022777"/>
    </source>
</evidence>
<protein>
    <recommendedName>
        <fullName evidence="3">nucleoside-diphosphate kinase</fullName>
        <ecNumber evidence="3">2.7.4.6</ecNumber>
    </recommendedName>
</protein>
<dbReference type="SUPFAM" id="SSF54919">
    <property type="entry name" value="Nucleoside diphosphate kinase, NDK"/>
    <property type="match status" value="1"/>
</dbReference>
<feature type="domain" description="Nucleoside diphosphate kinase-like" evidence="7">
    <location>
        <begin position="2"/>
        <end position="183"/>
    </location>
</feature>
<gene>
    <name evidence="8" type="ORF">A2799_02865</name>
</gene>
<dbReference type="AlphaFoldDB" id="A0A1F7GKL4"/>
<proteinExistence type="inferred from homology"/>
<comment type="caution">
    <text evidence="8">The sequence shown here is derived from an EMBL/GenBank/DDBJ whole genome shotgun (WGS) entry which is preliminary data.</text>
</comment>
<comment type="caution">
    <text evidence="6">Lacks conserved residue(s) required for the propagation of feature annotation.</text>
</comment>
<evidence type="ECO:0000256" key="3">
    <source>
        <dbReference type="ARBA" id="ARBA00012966"/>
    </source>
</evidence>
<dbReference type="InterPro" id="IPR036850">
    <property type="entry name" value="NDK-like_dom_sf"/>
</dbReference>
<evidence type="ECO:0000256" key="2">
    <source>
        <dbReference type="ARBA" id="ARBA00008142"/>
    </source>
</evidence>
<comment type="similarity">
    <text evidence="2 6">Belongs to the NDK family.</text>
</comment>
<dbReference type="Proteomes" id="UP000176850">
    <property type="component" value="Unassembled WGS sequence"/>
</dbReference>
<evidence type="ECO:0000259" key="7">
    <source>
        <dbReference type="SMART" id="SM00562"/>
    </source>
</evidence>
<dbReference type="Pfam" id="PF00334">
    <property type="entry name" value="NDK"/>
    <property type="match status" value="2"/>
</dbReference>
<evidence type="ECO:0000256" key="6">
    <source>
        <dbReference type="PROSITE-ProRule" id="PRU00706"/>
    </source>
</evidence>